<dbReference type="Proteomes" id="UP001638806">
    <property type="component" value="Unassembled WGS sequence"/>
</dbReference>
<name>A0ACC4DKN3_PURLI</name>
<organism evidence="1 2">
    <name type="scientific">Purpureocillium lilacinum</name>
    <name type="common">Paecilomyces lilacinus</name>
    <dbReference type="NCBI Taxonomy" id="33203"/>
    <lineage>
        <taxon>Eukaryota</taxon>
        <taxon>Fungi</taxon>
        <taxon>Dikarya</taxon>
        <taxon>Ascomycota</taxon>
        <taxon>Pezizomycotina</taxon>
        <taxon>Sordariomycetes</taxon>
        <taxon>Hypocreomycetidae</taxon>
        <taxon>Hypocreales</taxon>
        <taxon>Ophiocordycipitaceae</taxon>
        <taxon>Purpureocillium</taxon>
    </lineage>
</organism>
<dbReference type="EMBL" id="JBGNUJ010000008">
    <property type="protein sequence ID" value="KAL3956932.1"/>
    <property type="molecule type" value="Genomic_DNA"/>
</dbReference>
<accession>A0ACC4DKN3</accession>
<proteinExistence type="predicted"/>
<evidence type="ECO:0000313" key="2">
    <source>
        <dbReference type="Proteomes" id="UP001638806"/>
    </source>
</evidence>
<comment type="caution">
    <text evidence="1">The sequence shown here is derived from an EMBL/GenBank/DDBJ whole genome shotgun (WGS) entry which is preliminary data.</text>
</comment>
<sequence>MALQSMLHRALRLLLIFCCWLALASPIAEVRHDEGRTIAARRPGLLSENATLSDVEKARDIVRNALARAAQLNEARVRSPARNNYELAPGTKLKRSGSTAPQDTQPAPLLDITAEIAHAAALVAEVDAFAANNGSTTITKTTRSSSFWMENIDRKGTIPWGGDAGYQVHPMMQELQSGGSVILTTRRALQDDTQAIKDAMMAASLNDRSSTRCAAGCYGSTTQNAIVYFPRGTYLVSSTIDIVFGTQLIGDAASWPTILAAPSFVGMGVLATDEYVPNGGTGPDGGAKEWYINTASFYRQIRNIRIDIRPASQSAYICALHYQVAQATSLQFVELISTNPSDNPSTTSRACVSRAVSECKFSTDGFDQVAENGSGGHISDVTFTGGNFGLYGGSQQFTAQRLTFNGCKTGVQLIWDWGWTWKSVEMNNVDTGFRLTNSDGTGSIGSVYIMDSKFNNVNTAILTKPASKDRNTGTTGITLDNVAFTNVQHYVYDTSNYEYVQGSPTSLDTWTLGPVYFTGTSRDVSLGYSFATPREATLVGGGNGLPKSPFFERAKPQYEDVDASAFVHVKDHGCKGDGATDDTAAFQRVLDQFSGSDSIIFVDSGTYILTDTVTVPTGTRIVGEAWSQLAASGPNFSDATEPRIMFRVGNQGDRGSVEIQDILFTTKGATPGAVLVAWNLLADQQGSAGMWDTHFRLGGATGTGLTPSECPASTSGVNSGCSVGSLMMHITPSASAYLENVWLWVADHMSDDPDRRDDGNGMAMVSVYNARGLLVESRSATWLYGTASEHSVYYQYNFHNAKNVFAGMIQTESPYYQPSPQPPAPFQDAIGAIAGDPEFQCSPGEVGCDASWAVLIANSENIFIAGAVDAWYCQNTMVFLKNTKNVIIHNLITIGGENMLVSDGSAIPAGANQAIGAHPWWSQLTVFYPIQGTPDARKRSNHYARWHGSVPDGEYFPSRSDIITWPGRYDSSLVTYVTLLNGSPHDFHLNHTHTYQVDPFGFDSVPAGSARQNKQQYQNGTRTSFVDDKAEAFYRIDGTDSTFQIWARTNSGDSHKMHEVFYFENFRTDDQSSGSSTELGDRGGYRAFNFVVTGSEKYGHYWTSLNPPIAWMSAILNVIGGRKLRHVCMIGSHDAGMSTLNGNTAFVTRDNTDTQHFNIYDQLRAGSRFFDIRPVVGNGGQYLVGHYNVPADIVLGETESTLPTFFTANNAELVILHVSHAYNTDDNYRGFNDGEYNHLFDLLEGLTHRCGGMAGDLTDKTMNEFIGSGSACVIIISDNGPVRPDRGIYKTSDSFGWDGEGHWSDTDSISDMASDQLSYLASHRNIVASDLRDKFLVMQWVLTLQGIENVPITSSTGIEAFATRWPYDALFWKAWNAFTPWSYPNVVLLDYVGHLQQGYNGTVNRELAAFAMAVNLAIASANDYVGGGTIY</sequence>
<protein>
    <submittedName>
        <fullName evidence="1">Uncharacterized protein</fullName>
    </submittedName>
</protein>
<evidence type="ECO:0000313" key="1">
    <source>
        <dbReference type="EMBL" id="KAL3956932.1"/>
    </source>
</evidence>
<keyword evidence="2" id="KW-1185">Reference proteome</keyword>
<gene>
    <name evidence="1" type="ORF">ACCO45_009778</name>
</gene>
<reference evidence="1" key="1">
    <citation type="submission" date="2024-12" db="EMBL/GenBank/DDBJ databases">
        <title>Comparative genomics and development of molecular markers within Purpureocillium lilacinum and among Purpureocillium species.</title>
        <authorList>
            <person name="Yeh Z.-Y."/>
            <person name="Ni N.-T."/>
            <person name="Lo P.-H."/>
            <person name="Mushyakhwo K."/>
            <person name="Lin C.-F."/>
            <person name="Nai Y.-S."/>
        </authorList>
    </citation>
    <scope>NUCLEOTIDE SEQUENCE</scope>
    <source>
        <strain evidence="1">NCHU-NPUST-175</strain>
    </source>
</reference>